<dbReference type="SUPFAM" id="SSF51730">
    <property type="entry name" value="FAD-linked oxidoreductase"/>
    <property type="match status" value="1"/>
</dbReference>
<accession>F6B710</accession>
<proteinExistence type="inferred from homology"/>
<dbReference type="UniPathway" id="UPA00193"/>
<dbReference type="GO" id="GO:0071949">
    <property type="term" value="F:FAD binding"/>
    <property type="evidence" value="ECO:0007669"/>
    <property type="project" value="TreeGrafter"/>
</dbReference>
<evidence type="ECO:0000256" key="12">
    <source>
        <dbReference type="RuleBase" id="RU003862"/>
    </source>
</evidence>
<evidence type="ECO:0000256" key="4">
    <source>
        <dbReference type="ARBA" id="ARBA00022605"/>
    </source>
</evidence>
<dbReference type="EC" id="1.5.1.54" evidence="12"/>
<keyword evidence="7 12" id="KW-0560">Oxidoreductase</keyword>
<dbReference type="InterPro" id="IPR004620">
    <property type="entry name" value="MTHF_reductase_bac"/>
</dbReference>
<protein>
    <recommendedName>
        <fullName evidence="12">Methylenetetrahydrofolate reductase</fullName>
        <ecNumber evidence="12">1.5.1.54</ecNumber>
    </recommendedName>
</protein>
<keyword evidence="8" id="KW-0520">NAD</keyword>
<dbReference type="GO" id="GO:0009086">
    <property type="term" value="P:methionine biosynthetic process"/>
    <property type="evidence" value="ECO:0007669"/>
    <property type="project" value="UniProtKB-KW"/>
</dbReference>
<dbReference type="KEGG" id="dca:Desca_1582"/>
<keyword evidence="9" id="KW-0486">Methionine biosynthesis</keyword>
<organism evidence="13 14">
    <name type="scientific">Desulfotomaculum nigrificans (strain DSM 14880 / VKM B-2319 / CO-1-SRB)</name>
    <name type="common">Desulfotomaculum carboxydivorans</name>
    <dbReference type="NCBI Taxonomy" id="868595"/>
    <lineage>
        <taxon>Bacteria</taxon>
        <taxon>Bacillati</taxon>
        <taxon>Bacillota</taxon>
        <taxon>Clostridia</taxon>
        <taxon>Eubacteriales</taxon>
        <taxon>Desulfotomaculaceae</taxon>
        <taxon>Desulfotomaculum</taxon>
    </lineage>
</organism>
<dbReference type="GO" id="GO:0106312">
    <property type="term" value="F:methylenetetrahydrofolate reductase (NADH) activity"/>
    <property type="evidence" value="ECO:0007669"/>
    <property type="project" value="UniProtKB-EC"/>
</dbReference>
<comment type="catalytic activity">
    <reaction evidence="11">
        <text>(6S)-5-methyl-5,6,7,8-tetrahydrofolate + NAD(+) = (6R)-5,10-methylene-5,6,7,8-tetrahydrofolate + NADH + H(+)</text>
        <dbReference type="Rhea" id="RHEA:19821"/>
        <dbReference type="ChEBI" id="CHEBI:15378"/>
        <dbReference type="ChEBI" id="CHEBI:15636"/>
        <dbReference type="ChEBI" id="CHEBI:18608"/>
        <dbReference type="ChEBI" id="CHEBI:57540"/>
        <dbReference type="ChEBI" id="CHEBI:57945"/>
        <dbReference type="EC" id="1.5.1.54"/>
    </reaction>
    <physiologicalReaction direction="right-to-left" evidence="11">
        <dbReference type="Rhea" id="RHEA:19823"/>
    </physiologicalReaction>
</comment>
<comment type="pathway">
    <text evidence="10">Amino-acid biosynthesis; L-methionine biosynthesis via de novo pathway.</text>
</comment>
<comment type="similarity">
    <text evidence="3 12">Belongs to the methylenetetrahydrofolate reductase family.</text>
</comment>
<dbReference type="Gene3D" id="3.20.20.220">
    <property type="match status" value="1"/>
</dbReference>
<dbReference type="PANTHER" id="PTHR45754">
    <property type="entry name" value="METHYLENETETRAHYDROFOLATE REDUCTASE"/>
    <property type="match status" value="1"/>
</dbReference>
<dbReference type="eggNOG" id="COG0685">
    <property type="taxonomic scope" value="Bacteria"/>
</dbReference>
<evidence type="ECO:0000256" key="6">
    <source>
        <dbReference type="ARBA" id="ARBA00022827"/>
    </source>
</evidence>
<dbReference type="InterPro" id="IPR003171">
    <property type="entry name" value="Mehydrof_redctse-like"/>
</dbReference>
<keyword evidence="6 12" id="KW-0274">FAD</keyword>
<evidence type="ECO:0000313" key="14">
    <source>
        <dbReference type="Proteomes" id="UP000009226"/>
    </source>
</evidence>
<evidence type="ECO:0000256" key="3">
    <source>
        <dbReference type="ARBA" id="ARBA00006743"/>
    </source>
</evidence>
<comment type="pathway">
    <text evidence="2 12">One-carbon metabolism; tetrahydrofolate interconversion.</text>
</comment>
<dbReference type="AlphaFoldDB" id="F6B710"/>
<dbReference type="HOGENOM" id="CLU_025841_0_2_9"/>
<evidence type="ECO:0000256" key="8">
    <source>
        <dbReference type="ARBA" id="ARBA00023027"/>
    </source>
</evidence>
<gene>
    <name evidence="13" type="ordered locus">Desca_1582</name>
</gene>
<keyword evidence="5 12" id="KW-0285">Flavoprotein</keyword>
<name>F6B710_DESCC</name>
<dbReference type="GO" id="GO:0005829">
    <property type="term" value="C:cytosol"/>
    <property type="evidence" value="ECO:0007669"/>
    <property type="project" value="InterPro"/>
</dbReference>
<evidence type="ECO:0000256" key="9">
    <source>
        <dbReference type="ARBA" id="ARBA00023167"/>
    </source>
</evidence>
<dbReference type="Pfam" id="PF02219">
    <property type="entry name" value="MTHFR"/>
    <property type="match status" value="1"/>
</dbReference>
<dbReference type="STRING" id="868595.Desca_1582"/>
<evidence type="ECO:0000256" key="10">
    <source>
        <dbReference type="ARBA" id="ARBA00034478"/>
    </source>
</evidence>
<evidence type="ECO:0000256" key="5">
    <source>
        <dbReference type="ARBA" id="ARBA00022630"/>
    </source>
</evidence>
<dbReference type="InterPro" id="IPR029041">
    <property type="entry name" value="FAD-linked_oxidoreductase-like"/>
</dbReference>
<reference evidence="13" key="1">
    <citation type="submission" date="2011-05" db="EMBL/GenBank/DDBJ databases">
        <title>Complete sequence of Desulfotomaculum carboxydivorans CO-1-SRB.</title>
        <authorList>
            <consortium name="US DOE Joint Genome Institute"/>
            <person name="Lucas S."/>
            <person name="Han J."/>
            <person name="Lapidus A."/>
            <person name="Cheng J.-F."/>
            <person name="Goodwin L."/>
            <person name="Pitluck S."/>
            <person name="Peters L."/>
            <person name="Mikhailova N."/>
            <person name="Lu M."/>
            <person name="Han C."/>
            <person name="Tapia R."/>
            <person name="Land M."/>
            <person name="Hauser L."/>
            <person name="Kyrpides N."/>
            <person name="Ivanova N."/>
            <person name="Pagani I."/>
            <person name="Stams A."/>
            <person name="Plugge C."/>
            <person name="Muyzer G."/>
            <person name="Kuever J."/>
            <person name="Parshina S."/>
            <person name="Ivanova A."/>
            <person name="Nazina T."/>
            <person name="Woyke T."/>
        </authorList>
    </citation>
    <scope>NUCLEOTIDE SEQUENCE [LARGE SCALE GENOMIC DNA]</scope>
    <source>
        <strain evidence="13">CO-1-SRB</strain>
    </source>
</reference>
<evidence type="ECO:0000256" key="7">
    <source>
        <dbReference type="ARBA" id="ARBA00023002"/>
    </source>
</evidence>
<dbReference type="PANTHER" id="PTHR45754:SF3">
    <property type="entry name" value="METHYLENETETRAHYDROFOLATE REDUCTASE (NADPH)"/>
    <property type="match status" value="1"/>
</dbReference>
<keyword evidence="14" id="KW-1185">Reference proteome</keyword>
<sequence>MTVQISKLYQQKKPVISFEIFPPKSTSPLETVFTTLDQLVRLKPDFISVTYGAGGSSRDRTKEIASRIKNQYHIETLAHLTCVGHSSAEIDQIIKDLLAENIENVLALRGDPPANQPDFDFSKCEFSYAADLIRHIKAKTNICVAAAAYPEGHASCKRLSEDLNWLKYKVDQGVDFLITQLYFDNRIFYNFIENARRIGIQCPVAAGIMPVLNAKQIKRIISLCGASMPAKLLMLVDKFGDNNEDMEKAGLEYASEQVRDLLESGVEGIHLYTMNKPQQITQILKNVGLA</sequence>
<evidence type="ECO:0000256" key="1">
    <source>
        <dbReference type="ARBA" id="ARBA00001974"/>
    </source>
</evidence>
<evidence type="ECO:0000313" key="13">
    <source>
        <dbReference type="EMBL" id="AEF94435.1"/>
    </source>
</evidence>
<dbReference type="NCBIfam" id="TIGR00676">
    <property type="entry name" value="fadh2"/>
    <property type="match status" value="1"/>
</dbReference>
<dbReference type="CDD" id="cd00537">
    <property type="entry name" value="MTHFR"/>
    <property type="match status" value="1"/>
</dbReference>
<evidence type="ECO:0000256" key="11">
    <source>
        <dbReference type="ARBA" id="ARBA00048628"/>
    </source>
</evidence>
<comment type="cofactor">
    <cofactor evidence="1 12">
        <name>FAD</name>
        <dbReference type="ChEBI" id="CHEBI:57692"/>
    </cofactor>
</comment>
<dbReference type="Proteomes" id="UP000009226">
    <property type="component" value="Chromosome"/>
</dbReference>
<dbReference type="GO" id="GO:0035999">
    <property type="term" value="P:tetrahydrofolate interconversion"/>
    <property type="evidence" value="ECO:0007669"/>
    <property type="project" value="UniProtKB-UniPathway"/>
</dbReference>
<keyword evidence="4" id="KW-0028">Amino-acid biosynthesis</keyword>
<evidence type="ECO:0000256" key="2">
    <source>
        <dbReference type="ARBA" id="ARBA00004777"/>
    </source>
</evidence>
<dbReference type="EMBL" id="CP002736">
    <property type="protein sequence ID" value="AEF94435.1"/>
    <property type="molecule type" value="Genomic_DNA"/>
</dbReference>